<dbReference type="PIRSF" id="PIRSF001357">
    <property type="entry name" value="DeoC"/>
    <property type="match status" value="1"/>
</dbReference>
<evidence type="ECO:0000313" key="2">
    <source>
        <dbReference type="EMBL" id="GAI27650.1"/>
    </source>
</evidence>
<dbReference type="Pfam" id="PF01791">
    <property type="entry name" value="DeoC"/>
    <property type="match status" value="1"/>
</dbReference>
<protein>
    <submittedName>
        <fullName evidence="2">Uncharacterized protein</fullName>
    </submittedName>
</protein>
<comment type="caution">
    <text evidence="2">The sequence shown here is derived from an EMBL/GenBank/DDBJ whole genome shotgun (WGS) entry which is preliminary data.</text>
</comment>
<proteinExistence type="predicted"/>
<evidence type="ECO:0000256" key="1">
    <source>
        <dbReference type="ARBA" id="ARBA00022490"/>
    </source>
</evidence>
<dbReference type="GO" id="GO:0005737">
    <property type="term" value="C:cytoplasm"/>
    <property type="evidence" value="ECO:0007669"/>
    <property type="project" value="InterPro"/>
</dbReference>
<accession>X1NLG5</accession>
<dbReference type="SMART" id="SM01133">
    <property type="entry name" value="DeoC"/>
    <property type="match status" value="1"/>
</dbReference>
<reference evidence="2" key="1">
    <citation type="journal article" date="2014" name="Front. Microbiol.">
        <title>High frequency of phylogenetically diverse reductive dehalogenase-homologous genes in deep subseafloor sedimentary metagenomes.</title>
        <authorList>
            <person name="Kawai M."/>
            <person name="Futagami T."/>
            <person name="Toyoda A."/>
            <person name="Takaki Y."/>
            <person name="Nishi S."/>
            <person name="Hori S."/>
            <person name="Arai W."/>
            <person name="Tsubouchi T."/>
            <person name="Morono Y."/>
            <person name="Uchiyama I."/>
            <person name="Ito T."/>
            <person name="Fujiyama A."/>
            <person name="Inagaki F."/>
            <person name="Takami H."/>
        </authorList>
    </citation>
    <scope>NUCLEOTIDE SEQUENCE</scope>
    <source>
        <strain evidence="2">Expedition CK06-06</strain>
    </source>
</reference>
<dbReference type="Gene3D" id="3.20.20.70">
    <property type="entry name" value="Aldolase class I"/>
    <property type="match status" value="1"/>
</dbReference>
<dbReference type="PANTHER" id="PTHR10889">
    <property type="entry name" value="DEOXYRIBOSE-PHOSPHATE ALDOLASE"/>
    <property type="match status" value="1"/>
</dbReference>
<feature type="non-terminal residue" evidence="2">
    <location>
        <position position="149"/>
    </location>
</feature>
<dbReference type="InterPro" id="IPR011343">
    <property type="entry name" value="DeoC"/>
</dbReference>
<gene>
    <name evidence="2" type="ORF">S06H3_30275</name>
</gene>
<sequence length="149" mass="16170">MPNGGWERTIQKLEVSSLTEKQLAKTIDHAVLKPSSTEVEIREGCSIALKYKVATIGVNPCYVRLCADILKNSEVKVDAVIGFPLGANAPVIKKAEAQRAVEDGAAELDVVLNIGALKEGDYKYVREEIQQVVEAGRGALVKVILETCY</sequence>
<name>X1NLG5_9ZZZZ</name>
<dbReference type="GO" id="GO:0016052">
    <property type="term" value="P:carbohydrate catabolic process"/>
    <property type="evidence" value="ECO:0007669"/>
    <property type="project" value="TreeGrafter"/>
</dbReference>
<dbReference type="GO" id="GO:0009264">
    <property type="term" value="P:deoxyribonucleotide catabolic process"/>
    <property type="evidence" value="ECO:0007669"/>
    <property type="project" value="InterPro"/>
</dbReference>
<dbReference type="AlphaFoldDB" id="X1NLG5"/>
<dbReference type="NCBIfam" id="TIGR00126">
    <property type="entry name" value="deoC"/>
    <property type="match status" value="1"/>
</dbReference>
<dbReference type="GO" id="GO:0004139">
    <property type="term" value="F:deoxyribose-phosphate aldolase activity"/>
    <property type="evidence" value="ECO:0007669"/>
    <property type="project" value="InterPro"/>
</dbReference>
<dbReference type="InterPro" id="IPR002915">
    <property type="entry name" value="DeoC/FbaB/LacD_aldolase"/>
</dbReference>
<keyword evidence="1" id="KW-0963">Cytoplasm</keyword>
<organism evidence="2">
    <name type="scientific">marine sediment metagenome</name>
    <dbReference type="NCBI Taxonomy" id="412755"/>
    <lineage>
        <taxon>unclassified sequences</taxon>
        <taxon>metagenomes</taxon>
        <taxon>ecological metagenomes</taxon>
    </lineage>
</organism>
<dbReference type="InterPro" id="IPR013785">
    <property type="entry name" value="Aldolase_TIM"/>
</dbReference>
<dbReference type="PANTHER" id="PTHR10889:SF1">
    <property type="entry name" value="DEOXYRIBOSE-PHOSPHATE ALDOLASE"/>
    <property type="match status" value="1"/>
</dbReference>
<dbReference type="SUPFAM" id="SSF51569">
    <property type="entry name" value="Aldolase"/>
    <property type="match status" value="1"/>
</dbReference>
<dbReference type="EMBL" id="BARV01017817">
    <property type="protein sequence ID" value="GAI27650.1"/>
    <property type="molecule type" value="Genomic_DNA"/>
</dbReference>